<dbReference type="Proteomes" id="UP001595075">
    <property type="component" value="Unassembled WGS sequence"/>
</dbReference>
<comment type="caution">
    <text evidence="3">The sequence shown here is derived from an EMBL/GenBank/DDBJ whole genome shotgun (WGS) entry which is preliminary data.</text>
</comment>
<name>A0ABR4CWE0_9HELO</name>
<protein>
    <submittedName>
        <fullName evidence="3">Uncharacterized protein</fullName>
    </submittedName>
</protein>
<gene>
    <name evidence="3" type="ORF">VTL71DRAFT_10984</name>
</gene>
<feature type="compositionally biased region" description="Low complexity" evidence="2">
    <location>
        <begin position="628"/>
        <end position="643"/>
    </location>
</feature>
<evidence type="ECO:0000256" key="2">
    <source>
        <dbReference type="SAM" id="MobiDB-lite"/>
    </source>
</evidence>
<keyword evidence="1" id="KW-0175">Coiled coil</keyword>
<feature type="compositionally biased region" description="Polar residues" evidence="2">
    <location>
        <begin position="9"/>
        <end position="19"/>
    </location>
</feature>
<feature type="coiled-coil region" evidence="1">
    <location>
        <begin position="379"/>
        <end position="431"/>
    </location>
</feature>
<evidence type="ECO:0000313" key="4">
    <source>
        <dbReference type="Proteomes" id="UP001595075"/>
    </source>
</evidence>
<proteinExistence type="predicted"/>
<feature type="region of interest" description="Disordered" evidence="2">
    <location>
        <begin position="1"/>
        <end position="27"/>
    </location>
</feature>
<evidence type="ECO:0000313" key="3">
    <source>
        <dbReference type="EMBL" id="KAL2073658.1"/>
    </source>
</evidence>
<keyword evidence="4" id="KW-1185">Reference proteome</keyword>
<accession>A0ABR4CWE0</accession>
<sequence length="661" mass="74860">MALTRRDQSGLSSRNPYNLSTSTFSSSSSSLQQEHFPVPFNGKNLNGNNYEVYLYLARECSGGWFPSFAHGQAAAKSIVNCLLDVSDDRCAMLKAVILPNSKNSDYLPHNVDVYQLGTLREETELCRELFTETLANLSADMDDICSKSGTLCAESGPLVRALNHCDELKPSMYTAQSLHYLDQTDDTHAEMLTLLDTITHRWSKLLKKVSQFNGVLSKQLNLIQRVQQDIGNSIKEKQNNLATLSGKVNTVRADLQETEGLVINISSKSSATQDDIRQAEVECEKLAYQLEARKVDLKQLEYDLEIRPKHFAAAQQREEARVEPSEIQGWGPWIWDAITNPIGNYSQFTHVSTWKATVEEYHKWEEESHNKRYELLKDIDSANDEIKKHQHKMQRLTEDQVLSKQVYSAQRNKLTSKLVSQRRSLQVLEEEQKSIEISVAGEKAVLCDLVRLPSISSMIVFDWNIKEAETNINHSYIAYKHINKKLNDCSFTIGRISQQMRNVEHSQEDIKDLFEDINFLRITFLVVSDMAGRSSTVSRELYSQSLTIMAPMGIRPSGSDVHSLQVERRRIDALGKMGDDAAVHFDQAQAHRETFNRLCSRVENIVNSTGTTGSYAPRSEPASRRTGEITSSTTSESPYTSNSRRTKSGSKVNWRAILRRS</sequence>
<reference evidence="3 4" key="1">
    <citation type="journal article" date="2024" name="Commun. Biol.">
        <title>Comparative genomic analysis of thermophilic fungi reveals convergent evolutionary adaptations and gene losses.</title>
        <authorList>
            <person name="Steindorff A.S."/>
            <person name="Aguilar-Pontes M.V."/>
            <person name="Robinson A.J."/>
            <person name="Andreopoulos B."/>
            <person name="LaButti K."/>
            <person name="Kuo A."/>
            <person name="Mondo S."/>
            <person name="Riley R."/>
            <person name="Otillar R."/>
            <person name="Haridas S."/>
            <person name="Lipzen A."/>
            <person name="Grimwood J."/>
            <person name="Schmutz J."/>
            <person name="Clum A."/>
            <person name="Reid I.D."/>
            <person name="Moisan M.C."/>
            <person name="Butler G."/>
            <person name="Nguyen T.T.M."/>
            <person name="Dewar K."/>
            <person name="Conant G."/>
            <person name="Drula E."/>
            <person name="Henrissat B."/>
            <person name="Hansel C."/>
            <person name="Singer S."/>
            <person name="Hutchinson M.I."/>
            <person name="de Vries R.P."/>
            <person name="Natvig D.O."/>
            <person name="Powell A.J."/>
            <person name="Tsang A."/>
            <person name="Grigoriev I.V."/>
        </authorList>
    </citation>
    <scope>NUCLEOTIDE SEQUENCE [LARGE SCALE GENOMIC DNA]</scope>
    <source>
        <strain evidence="3 4">CBS 494.80</strain>
    </source>
</reference>
<organism evidence="3 4">
    <name type="scientific">Oculimacula yallundae</name>
    <dbReference type="NCBI Taxonomy" id="86028"/>
    <lineage>
        <taxon>Eukaryota</taxon>
        <taxon>Fungi</taxon>
        <taxon>Dikarya</taxon>
        <taxon>Ascomycota</taxon>
        <taxon>Pezizomycotina</taxon>
        <taxon>Leotiomycetes</taxon>
        <taxon>Helotiales</taxon>
        <taxon>Ploettnerulaceae</taxon>
        <taxon>Oculimacula</taxon>
    </lineage>
</organism>
<evidence type="ECO:0000256" key="1">
    <source>
        <dbReference type="SAM" id="Coils"/>
    </source>
</evidence>
<feature type="region of interest" description="Disordered" evidence="2">
    <location>
        <begin position="609"/>
        <end position="652"/>
    </location>
</feature>
<dbReference type="EMBL" id="JAZHXI010000003">
    <property type="protein sequence ID" value="KAL2073658.1"/>
    <property type="molecule type" value="Genomic_DNA"/>
</dbReference>